<organism evidence="2 3">
    <name type="scientific">Knipowitschia caucasica</name>
    <name type="common">Caucasian dwarf goby</name>
    <name type="synonym">Pomatoschistus caucasicus</name>
    <dbReference type="NCBI Taxonomy" id="637954"/>
    <lineage>
        <taxon>Eukaryota</taxon>
        <taxon>Metazoa</taxon>
        <taxon>Chordata</taxon>
        <taxon>Craniata</taxon>
        <taxon>Vertebrata</taxon>
        <taxon>Euteleostomi</taxon>
        <taxon>Actinopterygii</taxon>
        <taxon>Neopterygii</taxon>
        <taxon>Teleostei</taxon>
        <taxon>Neoteleostei</taxon>
        <taxon>Acanthomorphata</taxon>
        <taxon>Gobiaria</taxon>
        <taxon>Gobiiformes</taxon>
        <taxon>Gobioidei</taxon>
        <taxon>Gobiidae</taxon>
        <taxon>Gobiinae</taxon>
        <taxon>Knipowitschia</taxon>
    </lineage>
</organism>
<name>A0AAV2MEN4_KNICA</name>
<proteinExistence type="predicted"/>
<dbReference type="EMBL" id="OZ035829">
    <property type="protein sequence ID" value="CAL1611755.1"/>
    <property type="molecule type" value="Genomic_DNA"/>
</dbReference>
<protein>
    <submittedName>
        <fullName evidence="2">Uncharacterized protein</fullName>
    </submittedName>
</protein>
<accession>A0AAV2MEN4</accession>
<feature type="compositionally biased region" description="Basic and acidic residues" evidence="1">
    <location>
        <begin position="38"/>
        <end position="50"/>
    </location>
</feature>
<reference evidence="2 3" key="1">
    <citation type="submission" date="2024-04" db="EMBL/GenBank/DDBJ databases">
        <authorList>
            <person name="Waldvogel A.-M."/>
            <person name="Schoenle A."/>
        </authorList>
    </citation>
    <scope>NUCLEOTIDE SEQUENCE [LARGE SCALE GENOMIC DNA]</scope>
</reference>
<dbReference type="AlphaFoldDB" id="A0AAV2MEN4"/>
<feature type="region of interest" description="Disordered" evidence="1">
    <location>
        <begin position="14"/>
        <end position="80"/>
    </location>
</feature>
<feature type="compositionally biased region" description="Polar residues" evidence="1">
    <location>
        <begin position="51"/>
        <end position="61"/>
    </location>
</feature>
<sequence length="190" mass="20662">MACPVVDWANDRAAEANVPPVSTRSSSETHNNTLVTHSSEKCFEEDRPQRDSSPWCPSTWSAEKIQRPEEEEEHIDTRGGGSHRWEALCEFTSLCVCVVSKLQCYFVVTCGCPAAWLPSLRGRSGDTARQVCVSLTWIDLSVAQAEATHRHASRSPASSPSSPSSPSSSSPSSPSEQPSVLVSINETEKD</sequence>
<dbReference type="Proteomes" id="UP001497482">
    <property type="component" value="Chromosome 7"/>
</dbReference>
<keyword evidence="3" id="KW-1185">Reference proteome</keyword>
<evidence type="ECO:0000313" key="2">
    <source>
        <dbReference type="EMBL" id="CAL1611755.1"/>
    </source>
</evidence>
<feature type="region of interest" description="Disordered" evidence="1">
    <location>
        <begin position="148"/>
        <end position="190"/>
    </location>
</feature>
<feature type="compositionally biased region" description="Polar residues" evidence="1">
    <location>
        <begin position="180"/>
        <end position="190"/>
    </location>
</feature>
<evidence type="ECO:0000313" key="3">
    <source>
        <dbReference type="Proteomes" id="UP001497482"/>
    </source>
</evidence>
<evidence type="ECO:0000256" key="1">
    <source>
        <dbReference type="SAM" id="MobiDB-lite"/>
    </source>
</evidence>
<gene>
    <name evidence="2" type="ORF">KC01_LOCUS38146</name>
</gene>
<feature type="compositionally biased region" description="Low complexity" evidence="1">
    <location>
        <begin position="154"/>
        <end position="179"/>
    </location>
</feature>
<feature type="compositionally biased region" description="Polar residues" evidence="1">
    <location>
        <begin position="20"/>
        <end position="37"/>
    </location>
</feature>